<protein>
    <submittedName>
        <fullName evidence="2">Permease</fullName>
    </submittedName>
</protein>
<sequence length="143" mass="15138">MKEHSRAEEAFGKALRSLAAMTPMLLAVISLVGLFQAFVSPEMLRALFSGSPLVDTLIGTVIGGISIGQPVISYIIGGELLGQGISLYAVTAFILAWVTLGIIQLPLEASLFGRRFTIVRNLLSFVFAMLIGVATALTLQGLS</sequence>
<feature type="transmembrane region" description="Helical" evidence="1">
    <location>
        <begin position="53"/>
        <end position="76"/>
    </location>
</feature>
<accession>A0ABZ3HCC9</accession>
<keyword evidence="1" id="KW-0472">Membrane</keyword>
<keyword evidence="1" id="KW-1133">Transmembrane helix</keyword>
<organism evidence="2 3">
    <name type="scientific">Sulfurimonas diazotrophicus</name>
    <dbReference type="NCBI Taxonomy" id="3131939"/>
    <lineage>
        <taxon>Bacteria</taxon>
        <taxon>Pseudomonadati</taxon>
        <taxon>Campylobacterota</taxon>
        <taxon>Epsilonproteobacteria</taxon>
        <taxon>Campylobacterales</taxon>
        <taxon>Sulfurimonadaceae</taxon>
        <taxon>Sulfurimonas</taxon>
    </lineage>
</organism>
<feature type="transmembrane region" description="Helical" evidence="1">
    <location>
        <begin position="119"/>
        <end position="139"/>
    </location>
</feature>
<dbReference type="Proteomes" id="UP001447842">
    <property type="component" value="Chromosome"/>
</dbReference>
<evidence type="ECO:0000256" key="1">
    <source>
        <dbReference type="SAM" id="Phobius"/>
    </source>
</evidence>
<reference evidence="2 3" key="1">
    <citation type="submission" date="2024-03" db="EMBL/GenBank/DDBJ databases">
        <title>Sulfurimonas sp. HSL3-1.</title>
        <authorList>
            <person name="Wang S."/>
        </authorList>
    </citation>
    <scope>NUCLEOTIDE SEQUENCE [LARGE SCALE GENOMIC DNA]</scope>
    <source>
        <strain evidence="2 3">HSL3-1</strain>
    </source>
</reference>
<keyword evidence="1" id="KW-0812">Transmembrane</keyword>
<gene>
    <name evidence="2" type="ORF">WCY31_01555</name>
</gene>
<dbReference type="RefSeq" id="WP_345972884.1">
    <property type="nucleotide sequence ID" value="NZ_CP147920.1"/>
</dbReference>
<dbReference type="EMBL" id="CP147920">
    <property type="protein sequence ID" value="XAU15398.1"/>
    <property type="molecule type" value="Genomic_DNA"/>
</dbReference>
<evidence type="ECO:0000313" key="3">
    <source>
        <dbReference type="Proteomes" id="UP001447842"/>
    </source>
</evidence>
<evidence type="ECO:0000313" key="2">
    <source>
        <dbReference type="EMBL" id="XAU15398.1"/>
    </source>
</evidence>
<feature type="transmembrane region" description="Helical" evidence="1">
    <location>
        <begin position="20"/>
        <end position="41"/>
    </location>
</feature>
<keyword evidence="3" id="KW-1185">Reference proteome</keyword>
<name>A0ABZ3HCC9_9BACT</name>
<feature type="transmembrane region" description="Helical" evidence="1">
    <location>
        <begin position="88"/>
        <end position="107"/>
    </location>
</feature>
<proteinExistence type="predicted"/>